<keyword evidence="3" id="KW-1185">Reference proteome</keyword>
<name>A0ABY6BCY4_9GAMM</name>
<gene>
    <name evidence="2" type="ORF">N4264_15685</name>
</gene>
<protein>
    <recommendedName>
        <fullName evidence="4">Beta-barrel porin 2</fullName>
    </recommendedName>
</protein>
<dbReference type="Proteomes" id="UP001064632">
    <property type="component" value="Chromosome"/>
</dbReference>
<organism evidence="2 3">
    <name type="scientific">Tahibacter amnicola</name>
    <dbReference type="NCBI Taxonomy" id="2976241"/>
    <lineage>
        <taxon>Bacteria</taxon>
        <taxon>Pseudomonadati</taxon>
        <taxon>Pseudomonadota</taxon>
        <taxon>Gammaproteobacteria</taxon>
        <taxon>Lysobacterales</taxon>
        <taxon>Rhodanobacteraceae</taxon>
        <taxon>Tahibacter</taxon>
    </lineage>
</organism>
<evidence type="ECO:0000256" key="1">
    <source>
        <dbReference type="SAM" id="SignalP"/>
    </source>
</evidence>
<proteinExistence type="predicted"/>
<evidence type="ECO:0008006" key="4">
    <source>
        <dbReference type="Google" id="ProtNLM"/>
    </source>
</evidence>
<reference evidence="2" key="1">
    <citation type="submission" date="2022-09" db="EMBL/GenBank/DDBJ databases">
        <title>Tahibacter sp. nov., isolated from a fresh water.</title>
        <authorList>
            <person name="Baek J.H."/>
            <person name="Lee J.K."/>
            <person name="Kim J.M."/>
            <person name="Jeon C.O."/>
        </authorList>
    </citation>
    <scope>NUCLEOTIDE SEQUENCE</scope>
    <source>
        <strain evidence="2">W38</strain>
    </source>
</reference>
<dbReference type="EMBL" id="CP104694">
    <property type="protein sequence ID" value="UXI66190.1"/>
    <property type="molecule type" value="Genomic_DNA"/>
</dbReference>
<evidence type="ECO:0000313" key="3">
    <source>
        <dbReference type="Proteomes" id="UP001064632"/>
    </source>
</evidence>
<feature type="chain" id="PRO_5045111015" description="Beta-barrel porin 2" evidence="1">
    <location>
        <begin position="23"/>
        <end position="450"/>
    </location>
</feature>
<keyword evidence="1" id="KW-0732">Signal</keyword>
<accession>A0ABY6BCY4</accession>
<dbReference type="RefSeq" id="WP_261693174.1">
    <property type="nucleotide sequence ID" value="NZ_CP104694.1"/>
</dbReference>
<evidence type="ECO:0000313" key="2">
    <source>
        <dbReference type="EMBL" id="UXI66190.1"/>
    </source>
</evidence>
<feature type="signal peptide" evidence="1">
    <location>
        <begin position="1"/>
        <end position="22"/>
    </location>
</feature>
<sequence>MAAPRILMAVCMGCLAPSVASAQAPSADETAALDLAPPESAMPDTDAPEPANMALQGMLEWALGHDSWRPHTFAGPPPSHARGRFSAAIYVDRPLTDQVRGVFADRIDIGWRAGEGTPDADAITHTLKEAYLSIGAKDAFLDVGRFNERIGVAYAYNPTDIARRYAVVARPSDDPALVRSDRLGKVGIRAQRLWPDGSVVAVVAPRLRRSPSGAVLSPYIERSNSDTQAWVRASRRFGEATQAEALVHYDPASGAAWGMNLSTLSGESTVIYAEALATREGSLAQRALAPRDPNAPFALPDVHDAYRLRASLGASITLTEKFSTALEWHYDGTAYDRQAWDTLANPQSVDQLRRYLQVRAYAVEAQDNLTRQYAFARAAWREPFGKDTALTAFTRANLADHSRYTWLQFARDLEHCSLTVTFAHAAGDRHTEFGDVPARTSLQVALSIAL</sequence>